<evidence type="ECO:0000313" key="3">
    <source>
        <dbReference type="EMBL" id="KAK3260886.1"/>
    </source>
</evidence>
<proteinExistence type="predicted"/>
<keyword evidence="2" id="KW-0732">Signal</keyword>
<evidence type="ECO:0000256" key="2">
    <source>
        <dbReference type="SAM" id="SignalP"/>
    </source>
</evidence>
<reference evidence="3 4" key="1">
    <citation type="journal article" date="2015" name="Genome Biol. Evol.">
        <title>Comparative Genomics of a Bacterivorous Green Alga Reveals Evolutionary Causalities and Consequences of Phago-Mixotrophic Mode of Nutrition.</title>
        <authorList>
            <person name="Burns J.A."/>
            <person name="Paasch A."/>
            <person name="Narechania A."/>
            <person name="Kim E."/>
        </authorList>
    </citation>
    <scope>NUCLEOTIDE SEQUENCE [LARGE SCALE GENOMIC DNA]</scope>
    <source>
        <strain evidence="3 4">PLY_AMNH</strain>
    </source>
</reference>
<feature type="compositionally biased region" description="Pro residues" evidence="1">
    <location>
        <begin position="235"/>
        <end position="259"/>
    </location>
</feature>
<dbReference type="Proteomes" id="UP001190700">
    <property type="component" value="Unassembled WGS sequence"/>
</dbReference>
<dbReference type="AlphaFoldDB" id="A0AAE0FKX3"/>
<gene>
    <name evidence="3" type="ORF">CYMTET_30179</name>
</gene>
<comment type="caution">
    <text evidence="3">The sequence shown here is derived from an EMBL/GenBank/DDBJ whole genome shotgun (WGS) entry which is preliminary data.</text>
</comment>
<protein>
    <submittedName>
        <fullName evidence="3">Uncharacterized protein</fullName>
    </submittedName>
</protein>
<keyword evidence="4" id="KW-1185">Reference proteome</keyword>
<evidence type="ECO:0000256" key="1">
    <source>
        <dbReference type="SAM" id="MobiDB-lite"/>
    </source>
</evidence>
<organism evidence="3 4">
    <name type="scientific">Cymbomonas tetramitiformis</name>
    <dbReference type="NCBI Taxonomy" id="36881"/>
    <lineage>
        <taxon>Eukaryota</taxon>
        <taxon>Viridiplantae</taxon>
        <taxon>Chlorophyta</taxon>
        <taxon>Pyramimonadophyceae</taxon>
        <taxon>Pyramimonadales</taxon>
        <taxon>Pyramimonadaceae</taxon>
        <taxon>Cymbomonas</taxon>
    </lineage>
</organism>
<feature type="signal peptide" evidence="2">
    <location>
        <begin position="1"/>
        <end position="19"/>
    </location>
</feature>
<feature type="region of interest" description="Disordered" evidence="1">
    <location>
        <begin position="215"/>
        <end position="259"/>
    </location>
</feature>
<sequence>MRARHIFACCTLLFAGAAAHFSTCEITRHERLQYLDRHEVGLECSNINTPMNYVKLVGCNDRDSKYMRYEYTCSSSGGTGYKPSEWRYTQCNVMRDHRNEYLDRQDVYCPHSWALTEFDVTSSGCGGNDMRYRYKCVEMDLHKWRWTESSCEKLWDENNEYLDRVKTLQLVELRRSLPLFQVQDQLRKRCSCLTSAQPSTAQPATSLLPASFSSSPFTFSPTSSLHRLPTSPLTQSPPPSAPPPSPPPSPSPPPPSRHH</sequence>
<dbReference type="EMBL" id="LGRX02017346">
    <property type="protein sequence ID" value="KAK3260886.1"/>
    <property type="molecule type" value="Genomic_DNA"/>
</dbReference>
<evidence type="ECO:0000313" key="4">
    <source>
        <dbReference type="Proteomes" id="UP001190700"/>
    </source>
</evidence>
<feature type="chain" id="PRO_5041978381" evidence="2">
    <location>
        <begin position="20"/>
        <end position="259"/>
    </location>
</feature>
<feature type="compositionally biased region" description="Low complexity" evidence="1">
    <location>
        <begin position="215"/>
        <end position="234"/>
    </location>
</feature>
<accession>A0AAE0FKX3</accession>
<name>A0AAE0FKX3_9CHLO</name>